<dbReference type="GO" id="GO:0003677">
    <property type="term" value="F:DNA binding"/>
    <property type="evidence" value="ECO:0007669"/>
    <property type="project" value="InterPro"/>
</dbReference>
<accession>A0A266QAL3</accession>
<reference evidence="2" key="1">
    <citation type="submission" date="2017-05" db="EMBL/GenBank/DDBJ databases">
        <authorList>
            <person name="Barney B.M."/>
        </authorList>
    </citation>
    <scope>NUCLEOTIDE SEQUENCE [LARGE SCALE GENOMIC DNA]</scope>
    <source>
        <strain evidence="2">PSBB022</strain>
    </source>
</reference>
<protein>
    <submittedName>
        <fullName evidence="1">Uncharacterized protein</fullName>
    </submittedName>
</protein>
<comment type="caution">
    <text evidence="1">The sequence shown here is derived from an EMBL/GenBank/DDBJ whole genome shotgun (WGS) entry which is preliminary data.</text>
</comment>
<evidence type="ECO:0000313" key="1">
    <source>
        <dbReference type="EMBL" id="OZY86411.1"/>
    </source>
</evidence>
<keyword evidence="2" id="KW-1185">Reference proteome</keyword>
<dbReference type="AlphaFoldDB" id="A0A266QAL3"/>
<evidence type="ECO:0000313" key="2">
    <source>
        <dbReference type="Proteomes" id="UP000216101"/>
    </source>
</evidence>
<sequence>MDYRPYSFQVDGKHLGTQSIMTAVNLLLHGAITKVAYNGSIKNVALKAHVLRHAFASFSVNIEKIPVDVVAMLLNQKHLPVTKYYSEPTLSTISHHHSSIADSMLASIDLGSEVIRLPKELVDLYDDAKSKVGTLTEVIGGTCVSHGFCAARFSCIGCAGKVPDPSKKDVVVRKLQWALKEKEWCKKEGLSAEVRKMDMLIRDCNREIEEMNVIKAYTEDADKAVKIFDSSKAADKWISNNEP</sequence>
<dbReference type="InterPro" id="IPR011010">
    <property type="entry name" value="DNA_brk_join_enz"/>
</dbReference>
<organism evidence="1 2">
    <name type="scientific">Cellvibrio mixtus</name>
    <dbReference type="NCBI Taxonomy" id="39650"/>
    <lineage>
        <taxon>Bacteria</taxon>
        <taxon>Pseudomonadati</taxon>
        <taxon>Pseudomonadota</taxon>
        <taxon>Gammaproteobacteria</taxon>
        <taxon>Cellvibrionales</taxon>
        <taxon>Cellvibrionaceae</taxon>
        <taxon>Cellvibrio</taxon>
    </lineage>
</organism>
<dbReference type="SUPFAM" id="SSF56349">
    <property type="entry name" value="DNA breaking-rejoining enzymes"/>
    <property type="match status" value="1"/>
</dbReference>
<gene>
    <name evidence="1" type="ORF">CBP51_05120</name>
</gene>
<dbReference type="RefSeq" id="WP_094984081.1">
    <property type="nucleotide sequence ID" value="NZ_NHNI01000001.1"/>
</dbReference>
<dbReference type="EMBL" id="NHNI01000001">
    <property type="protein sequence ID" value="OZY86411.1"/>
    <property type="molecule type" value="Genomic_DNA"/>
</dbReference>
<name>A0A266QAL3_9GAMM</name>
<dbReference type="Proteomes" id="UP000216101">
    <property type="component" value="Unassembled WGS sequence"/>
</dbReference>
<proteinExistence type="predicted"/>